<dbReference type="InterPro" id="IPR044861">
    <property type="entry name" value="IPNS-like_FE2OG_OXY"/>
</dbReference>
<reference evidence="7 8" key="1">
    <citation type="submission" date="2020-10" db="EMBL/GenBank/DDBJ databases">
        <title>The Coptis chinensis genome and diversification of protoberbering-type alkaloids.</title>
        <authorList>
            <person name="Wang B."/>
            <person name="Shu S."/>
            <person name="Song C."/>
            <person name="Liu Y."/>
        </authorList>
    </citation>
    <scope>NUCLEOTIDE SEQUENCE [LARGE SCALE GENOMIC DNA]</scope>
    <source>
        <strain evidence="7">HL-2020</strain>
        <tissue evidence="7">Leaf</tissue>
    </source>
</reference>
<dbReference type="SUPFAM" id="SSF51197">
    <property type="entry name" value="Clavaminate synthase-like"/>
    <property type="match status" value="1"/>
</dbReference>
<dbReference type="InterPro" id="IPR005123">
    <property type="entry name" value="Oxoglu/Fe-dep_dioxygenase_dom"/>
</dbReference>
<dbReference type="EMBL" id="JADFTS010000005">
    <property type="protein sequence ID" value="KAF9605610.1"/>
    <property type="molecule type" value="Genomic_DNA"/>
</dbReference>
<dbReference type="GO" id="GO:0051213">
    <property type="term" value="F:dioxygenase activity"/>
    <property type="evidence" value="ECO:0007669"/>
    <property type="project" value="UniProtKB-ARBA"/>
</dbReference>
<evidence type="ECO:0000256" key="1">
    <source>
        <dbReference type="ARBA" id="ARBA00008056"/>
    </source>
</evidence>
<dbReference type="FunFam" id="2.60.120.330:FF:000005">
    <property type="entry name" value="1-aminocyclopropane-1-carboxylate oxidase homolog 1"/>
    <property type="match status" value="1"/>
</dbReference>
<organism evidence="7 8">
    <name type="scientific">Coptis chinensis</name>
    <dbReference type="NCBI Taxonomy" id="261450"/>
    <lineage>
        <taxon>Eukaryota</taxon>
        <taxon>Viridiplantae</taxon>
        <taxon>Streptophyta</taxon>
        <taxon>Embryophyta</taxon>
        <taxon>Tracheophyta</taxon>
        <taxon>Spermatophyta</taxon>
        <taxon>Magnoliopsida</taxon>
        <taxon>Ranunculales</taxon>
        <taxon>Ranunculaceae</taxon>
        <taxon>Coptidoideae</taxon>
        <taxon>Coptis</taxon>
    </lineage>
</organism>
<keyword evidence="3 5" id="KW-0560">Oxidoreductase</keyword>
<name>A0A835HTE6_9MAGN</name>
<dbReference type="PANTHER" id="PTHR10209:SF884">
    <property type="entry name" value="1-AMINOCYCLOPROPANE-1-CARBOXYLATE OXIDASE HOMOLOG 1-LIKE"/>
    <property type="match status" value="1"/>
</dbReference>
<evidence type="ECO:0000256" key="3">
    <source>
        <dbReference type="ARBA" id="ARBA00023002"/>
    </source>
</evidence>
<comment type="caution">
    <text evidence="7">The sequence shown here is derived from an EMBL/GenBank/DDBJ whole genome shotgun (WGS) entry which is preliminary data.</text>
</comment>
<evidence type="ECO:0000313" key="8">
    <source>
        <dbReference type="Proteomes" id="UP000631114"/>
    </source>
</evidence>
<dbReference type="Gene3D" id="2.60.120.330">
    <property type="entry name" value="B-lactam Antibiotic, Isopenicillin N Synthase, Chain"/>
    <property type="match status" value="1"/>
</dbReference>
<dbReference type="Pfam" id="PF03171">
    <property type="entry name" value="2OG-FeII_Oxy"/>
    <property type="match status" value="1"/>
</dbReference>
<dbReference type="PROSITE" id="PS51471">
    <property type="entry name" value="FE2OG_OXY"/>
    <property type="match status" value="1"/>
</dbReference>
<comment type="similarity">
    <text evidence="1 5">Belongs to the iron/ascorbate-dependent oxidoreductase family.</text>
</comment>
<protein>
    <recommendedName>
        <fullName evidence="6">Fe2OG dioxygenase domain-containing protein</fullName>
    </recommendedName>
</protein>
<evidence type="ECO:0000256" key="2">
    <source>
        <dbReference type="ARBA" id="ARBA00022723"/>
    </source>
</evidence>
<evidence type="ECO:0000256" key="4">
    <source>
        <dbReference type="ARBA" id="ARBA00023004"/>
    </source>
</evidence>
<dbReference type="InterPro" id="IPR027443">
    <property type="entry name" value="IPNS-like_sf"/>
</dbReference>
<accession>A0A835HTE6</accession>
<sequence>MAAISSEPDYNRVEELQAFDETKAGVKGIVDSGLAKVPKIFIRPSSELNQKSESDLTHFQIPVIDLQATHEEVVYGIKSASEKWGFFQVVNHDVPLSVLEEMVKGVIRFHEQDTVVKKEYFSRDDRRRVKNNSNFDLYLSKAANWRDTLILLMLNPDPVDPEEMPAACRDITIEYAKRVANLGETLFELISEGLGLYGDHLKQMQCAESCTLASHYYPACPEPELTIGTARHTDASFLTILLQDSMGGLQVLHQDHWVDVSPIAGSLIVNIGDLLQITSNDKLKSVEHRVLANRNGPRVSVGQCFDKSTEPCGPIRDLISDENPPIYRDILMKEYVDHFYSQGLDGKSGLDYFKL</sequence>
<keyword evidence="4 5" id="KW-0408">Iron</keyword>
<dbReference type="AlphaFoldDB" id="A0A835HTE6"/>
<dbReference type="GO" id="GO:0046872">
    <property type="term" value="F:metal ion binding"/>
    <property type="evidence" value="ECO:0007669"/>
    <property type="project" value="UniProtKB-KW"/>
</dbReference>
<keyword evidence="8" id="KW-1185">Reference proteome</keyword>
<proteinExistence type="inferred from homology"/>
<dbReference type="Pfam" id="PF14226">
    <property type="entry name" value="DIOX_N"/>
    <property type="match status" value="1"/>
</dbReference>
<dbReference type="Proteomes" id="UP000631114">
    <property type="component" value="Unassembled WGS sequence"/>
</dbReference>
<evidence type="ECO:0000313" key="7">
    <source>
        <dbReference type="EMBL" id="KAF9605610.1"/>
    </source>
</evidence>
<dbReference type="OrthoDB" id="288590at2759"/>
<evidence type="ECO:0000259" key="6">
    <source>
        <dbReference type="PROSITE" id="PS51471"/>
    </source>
</evidence>
<keyword evidence="2 5" id="KW-0479">Metal-binding</keyword>
<dbReference type="PANTHER" id="PTHR10209">
    <property type="entry name" value="OXIDOREDUCTASE, 2OG-FE II OXYGENASE FAMILY PROTEIN"/>
    <property type="match status" value="1"/>
</dbReference>
<gene>
    <name evidence="7" type="ORF">IFM89_017953</name>
</gene>
<evidence type="ECO:0000256" key="5">
    <source>
        <dbReference type="RuleBase" id="RU003682"/>
    </source>
</evidence>
<dbReference type="InterPro" id="IPR026992">
    <property type="entry name" value="DIOX_N"/>
</dbReference>
<feature type="domain" description="Fe2OG dioxygenase" evidence="6">
    <location>
        <begin position="206"/>
        <end position="308"/>
    </location>
</feature>